<reference evidence="1" key="1">
    <citation type="submission" date="2021-11" db="EMBL/GenBank/DDBJ databases">
        <title>Streptomyces corallinus and Kineosporia corallina sp. nov., two new coral-derived marine actinobacteria.</title>
        <authorList>
            <person name="Buangrab K."/>
            <person name="Sutthacheep M."/>
            <person name="Yeemin T."/>
            <person name="Harunari E."/>
            <person name="Igarashi Y."/>
            <person name="Sripreechasak P."/>
            <person name="Kanchanasin P."/>
            <person name="Tanasupawat S."/>
            <person name="Phongsopitanun W."/>
        </authorList>
    </citation>
    <scope>NUCLEOTIDE SEQUENCE</scope>
    <source>
        <strain evidence="1">JCM 31032</strain>
    </source>
</reference>
<dbReference type="Proteomes" id="UP001138997">
    <property type="component" value="Unassembled WGS sequence"/>
</dbReference>
<proteinExistence type="predicted"/>
<dbReference type="EMBL" id="JAJOMB010000018">
    <property type="protein sequence ID" value="MCD5314869.1"/>
    <property type="molecule type" value="Genomic_DNA"/>
</dbReference>
<dbReference type="AlphaFoldDB" id="A0A9X1NJT3"/>
<organism evidence="1 2">
    <name type="scientific">Kineosporia babensis</name>
    <dbReference type="NCBI Taxonomy" id="499548"/>
    <lineage>
        <taxon>Bacteria</taxon>
        <taxon>Bacillati</taxon>
        <taxon>Actinomycetota</taxon>
        <taxon>Actinomycetes</taxon>
        <taxon>Kineosporiales</taxon>
        <taxon>Kineosporiaceae</taxon>
        <taxon>Kineosporia</taxon>
    </lineage>
</organism>
<accession>A0A9X1NJT3</accession>
<keyword evidence="2" id="KW-1185">Reference proteome</keyword>
<gene>
    <name evidence="1" type="ORF">LR394_28600</name>
</gene>
<comment type="caution">
    <text evidence="1">The sequence shown here is derived from an EMBL/GenBank/DDBJ whole genome shotgun (WGS) entry which is preliminary data.</text>
</comment>
<sequence>MAERTLGWPGRCRRLARDYECEAAHAESMIKVAMIRLMAARLAGEDIDPHGPIETEAARRLADDLDNE</sequence>
<evidence type="ECO:0000313" key="2">
    <source>
        <dbReference type="Proteomes" id="UP001138997"/>
    </source>
</evidence>
<protein>
    <recommendedName>
        <fullName evidence="3">Transposase</fullName>
    </recommendedName>
</protein>
<evidence type="ECO:0008006" key="3">
    <source>
        <dbReference type="Google" id="ProtNLM"/>
    </source>
</evidence>
<name>A0A9X1NJT3_9ACTN</name>
<evidence type="ECO:0000313" key="1">
    <source>
        <dbReference type="EMBL" id="MCD5314869.1"/>
    </source>
</evidence>